<comment type="catalytic activity">
    <reaction evidence="1">
        <text>ATP + protein L-histidine = ADP + protein N-phospho-L-histidine.</text>
        <dbReference type="EC" id="2.7.13.3"/>
    </reaction>
</comment>
<evidence type="ECO:0000259" key="8">
    <source>
        <dbReference type="PROSITE" id="PS50109"/>
    </source>
</evidence>
<keyword evidence="6" id="KW-0902">Two-component regulatory system</keyword>
<dbReference type="SMART" id="SM00387">
    <property type="entry name" value="HATPase_c"/>
    <property type="match status" value="1"/>
</dbReference>
<evidence type="ECO:0000256" key="5">
    <source>
        <dbReference type="ARBA" id="ARBA00022777"/>
    </source>
</evidence>
<dbReference type="InterPro" id="IPR036097">
    <property type="entry name" value="HisK_dim/P_sf"/>
</dbReference>
<dbReference type="EMBL" id="VLLC01000039">
    <property type="protein sequence ID" value="TWI64828.1"/>
    <property type="molecule type" value="Genomic_DNA"/>
</dbReference>
<dbReference type="Pfam" id="PF00512">
    <property type="entry name" value="HisKA"/>
    <property type="match status" value="1"/>
</dbReference>
<dbReference type="Gene3D" id="1.10.287.130">
    <property type="match status" value="1"/>
</dbReference>
<dbReference type="InterPro" id="IPR029016">
    <property type="entry name" value="GAF-like_dom_sf"/>
</dbReference>
<dbReference type="InterPro" id="IPR003661">
    <property type="entry name" value="HisK_dim/P_dom"/>
</dbReference>
<feature type="coiled-coil region" evidence="7">
    <location>
        <begin position="155"/>
        <end position="192"/>
    </location>
</feature>
<evidence type="ECO:0000313" key="10">
    <source>
        <dbReference type="Proteomes" id="UP000318307"/>
    </source>
</evidence>
<organism evidence="9 10">
    <name type="scientific">Desulfobotulus alkaliphilus</name>
    <dbReference type="NCBI Taxonomy" id="622671"/>
    <lineage>
        <taxon>Bacteria</taxon>
        <taxon>Pseudomonadati</taxon>
        <taxon>Thermodesulfobacteriota</taxon>
        <taxon>Desulfobacteria</taxon>
        <taxon>Desulfobacterales</taxon>
        <taxon>Desulfobacteraceae</taxon>
        <taxon>Desulfobotulus</taxon>
    </lineage>
</organism>
<accession>A0A562R6X3</accession>
<evidence type="ECO:0000313" key="9">
    <source>
        <dbReference type="EMBL" id="TWI64828.1"/>
    </source>
</evidence>
<dbReference type="GO" id="GO:0000155">
    <property type="term" value="F:phosphorelay sensor kinase activity"/>
    <property type="evidence" value="ECO:0007669"/>
    <property type="project" value="InterPro"/>
</dbReference>
<evidence type="ECO:0000256" key="6">
    <source>
        <dbReference type="ARBA" id="ARBA00023012"/>
    </source>
</evidence>
<evidence type="ECO:0000256" key="1">
    <source>
        <dbReference type="ARBA" id="ARBA00000085"/>
    </source>
</evidence>
<dbReference type="PRINTS" id="PR00344">
    <property type="entry name" value="BCTRLSENSOR"/>
</dbReference>
<dbReference type="PANTHER" id="PTHR43711:SF1">
    <property type="entry name" value="HISTIDINE KINASE 1"/>
    <property type="match status" value="1"/>
</dbReference>
<dbReference type="InterPro" id="IPR050736">
    <property type="entry name" value="Sensor_HK_Regulatory"/>
</dbReference>
<keyword evidence="10" id="KW-1185">Reference proteome</keyword>
<dbReference type="OrthoDB" id="5470630at2"/>
<dbReference type="InterPro" id="IPR004358">
    <property type="entry name" value="Sig_transdc_His_kin-like_C"/>
</dbReference>
<keyword evidence="4" id="KW-0808">Transferase</keyword>
<dbReference type="SUPFAM" id="SSF55781">
    <property type="entry name" value="GAF domain-like"/>
    <property type="match status" value="1"/>
</dbReference>
<dbReference type="SUPFAM" id="SSF55874">
    <property type="entry name" value="ATPase domain of HSP90 chaperone/DNA topoisomerase II/histidine kinase"/>
    <property type="match status" value="1"/>
</dbReference>
<evidence type="ECO:0000256" key="3">
    <source>
        <dbReference type="ARBA" id="ARBA00022553"/>
    </source>
</evidence>
<feature type="domain" description="Histidine kinase" evidence="8">
    <location>
        <begin position="192"/>
        <end position="409"/>
    </location>
</feature>
<dbReference type="InterPro" id="IPR003594">
    <property type="entry name" value="HATPase_dom"/>
</dbReference>
<gene>
    <name evidence="9" type="ORF">LZ24_03096</name>
</gene>
<evidence type="ECO:0000256" key="4">
    <source>
        <dbReference type="ARBA" id="ARBA00022679"/>
    </source>
</evidence>
<dbReference type="InterPro" id="IPR003018">
    <property type="entry name" value="GAF"/>
</dbReference>
<dbReference type="Pfam" id="PF13185">
    <property type="entry name" value="GAF_2"/>
    <property type="match status" value="1"/>
</dbReference>
<dbReference type="RefSeq" id="WP_144686584.1">
    <property type="nucleotide sequence ID" value="NZ_VLLC01000039.1"/>
</dbReference>
<keyword evidence="5 9" id="KW-0418">Kinase</keyword>
<dbReference type="SMART" id="SM00388">
    <property type="entry name" value="HisKA"/>
    <property type="match status" value="1"/>
</dbReference>
<protein>
    <recommendedName>
        <fullName evidence="2">histidine kinase</fullName>
        <ecNumber evidence="2">2.7.13.3</ecNumber>
    </recommendedName>
</protein>
<dbReference type="SUPFAM" id="SSF47384">
    <property type="entry name" value="Homodimeric domain of signal transducing histidine kinase"/>
    <property type="match status" value="1"/>
</dbReference>
<dbReference type="PANTHER" id="PTHR43711">
    <property type="entry name" value="TWO-COMPONENT HISTIDINE KINASE"/>
    <property type="match status" value="1"/>
</dbReference>
<evidence type="ECO:0000256" key="7">
    <source>
        <dbReference type="SAM" id="Coils"/>
    </source>
</evidence>
<dbReference type="SMART" id="SM00065">
    <property type="entry name" value="GAF"/>
    <property type="match status" value="1"/>
</dbReference>
<dbReference type="Proteomes" id="UP000318307">
    <property type="component" value="Unassembled WGS sequence"/>
</dbReference>
<dbReference type="Gene3D" id="3.30.565.10">
    <property type="entry name" value="Histidine kinase-like ATPase, C-terminal domain"/>
    <property type="match status" value="1"/>
</dbReference>
<sequence length="414" mass="47122">MEKDQNLLQTLSRITSISRDETLDDHHKLQELLQALRVLIKAEKASIMFKRGNRFLEVVAATRPEIIGLRQPLSCDSPSCWVIRNKKPLYMDKDTENPGVSFKGGYKTDAFFLAPIFSANKVMGVLSMTDKEGDGSFSLKDRETILQLAGIIISAIENQSLNDRLKKQRRQLEKKNRQLKEYEKIRQEFFNLLVHDLKAPIAEIVANLDILSYTTSEENLSFVESAQSSCNTMFRMISNLLDITRLENRMLRLIPEQLDAEDLLQEALSMIHGQARMKQITLKNETKEAPSSLFIGDRGLLLRVFQNLFANAIQYSPENSTIRTGYEIKGSKILFYVDDEGPGIAPEDRDIIFDKYMQVGKRDQVIQGHSTGLGLNFCRLAMQAHKGSIFMESSESGGSSFRFTLPLIQEEKHF</sequence>
<reference evidence="9 10" key="1">
    <citation type="submission" date="2019-07" db="EMBL/GenBank/DDBJ databases">
        <title>Genome sequencing of 100 strains of the haloalkaliphilic chemolithoautotrophic sulfur-oxidizing bacterium Thioalkalivibrio.</title>
        <authorList>
            <person name="Muyzer G."/>
        </authorList>
    </citation>
    <scope>NUCLEOTIDE SEQUENCE [LARGE SCALE GENOMIC DNA]</scope>
    <source>
        <strain evidence="9 10">ASO4-4</strain>
    </source>
</reference>
<dbReference type="Gene3D" id="3.30.450.40">
    <property type="match status" value="1"/>
</dbReference>
<comment type="caution">
    <text evidence="9">The sequence shown here is derived from an EMBL/GenBank/DDBJ whole genome shotgun (WGS) entry which is preliminary data.</text>
</comment>
<keyword evidence="3" id="KW-0597">Phosphoprotein</keyword>
<keyword evidence="7" id="KW-0175">Coiled coil</keyword>
<name>A0A562R6X3_9BACT</name>
<dbReference type="PROSITE" id="PS50109">
    <property type="entry name" value="HIS_KIN"/>
    <property type="match status" value="1"/>
</dbReference>
<proteinExistence type="predicted"/>
<dbReference type="Pfam" id="PF02518">
    <property type="entry name" value="HATPase_c"/>
    <property type="match status" value="1"/>
</dbReference>
<dbReference type="CDD" id="cd00075">
    <property type="entry name" value="HATPase"/>
    <property type="match status" value="1"/>
</dbReference>
<dbReference type="AlphaFoldDB" id="A0A562R6X3"/>
<evidence type="ECO:0000256" key="2">
    <source>
        <dbReference type="ARBA" id="ARBA00012438"/>
    </source>
</evidence>
<dbReference type="EC" id="2.7.13.3" evidence="2"/>
<dbReference type="InterPro" id="IPR005467">
    <property type="entry name" value="His_kinase_dom"/>
</dbReference>
<dbReference type="InterPro" id="IPR036890">
    <property type="entry name" value="HATPase_C_sf"/>
</dbReference>
<dbReference type="CDD" id="cd00082">
    <property type="entry name" value="HisKA"/>
    <property type="match status" value="1"/>
</dbReference>